<dbReference type="Proteomes" id="UP000270924">
    <property type="component" value="Unassembled WGS sequence"/>
</dbReference>
<dbReference type="InterPro" id="IPR007019">
    <property type="entry name" value="SURF6"/>
</dbReference>
<dbReference type="OMA" id="ITSTQWQ"/>
<feature type="compositionally biased region" description="Polar residues" evidence="5">
    <location>
        <begin position="146"/>
        <end position="155"/>
    </location>
</feature>
<feature type="domain" description="Ribosomal RNA-processing protein 14/surfeit locus protein 6 C-terminal" evidence="7">
    <location>
        <begin position="219"/>
        <end position="403"/>
    </location>
</feature>
<feature type="compositionally biased region" description="Polar residues" evidence="5">
    <location>
        <begin position="239"/>
        <end position="248"/>
    </location>
</feature>
<evidence type="ECO:0000256" key="5">
    <source>
        <dbReference type="SAM" id="MobiDB-lite"/>
    </source>
</evidence>
<evidence type="ECO:0000313" key="9">
    <source>
        <dbReference type="Proteomes" id="UP000270924"/>
    </source>
</evidence>
<evidence type="ECO:0000256" key="4">
    <source>
        <dbReference type="SAM" id="Coils"/>
    </source>
</evidence>
<dbReference type="GO" id="GO:0042273">
    <property type="term" value="P:ribosomal large subunit biogenesis"/>
    <property type="evidence" value="ECO:0007669"/>
    <property type="project" value="TreeGrafter"/>
</dbReference>
<accession>A0A3P7EB70</accession>
<dbReference type="PANTHER" id="PTHR14369">
    <property type="entry name" value="SURFEIT LOCUS PROTEIN 6"/>
    <property type="match status" value="1"/>
</dbReference>
<evidence type="ECO:0000256" key="2">
    <source>
        <dbReference type="ARBA" id="ARBA00005904"/>
    </source>
</evidence>
<keyword evidence="4" id="KW-0175">Coiled coil</keyword>
<proteinExistence type="inferred from homology"/>
<feature type="region of interest" description="Disordered" evidence="5">
    <location>
        <begin position="109"/>
        <end position="178"/>
    </location>
</feature>
<evidence type="ECO:0000313" key="8">
    <source>
        <dbReference type="EMBL" id="VDM20030.1"/>
    </source>
</evidence>
<evidence type="ECO:0000259" key="7">
    <source>
        <dbReference type="Pfam" id="PF04935"/>
    </source>
</evidence>
<feature type="compositionally biased region" description="Polar residues" evidence="5">
    <location>
        <begin position="164"/>
        <end position="178"/>
    </location>
</feature>
<dbReference type="FunCoup" id="A0A3P7EB70">
    <property type="interactions" value="119"/>
</dbReference>
<gene>
    <name evidence="8" type="ORF">WBA_LOCUS10986</name>
</gene>
<keyword evidence="3" id="KW-0539">Nucleus</keyword>
<sequence length="602" mass="70054">MLLKEDREKLLEKCIEIDKIIKENINLIPIGNWHFDDETTEELRKQKHRIVDEQLTDEQKQNFSKASKQRLAREIGVNCRTITDVLDWMAKNRGNTKPVKPVAIPKVMKDRKKNKDMKPVTSNSVDSQPLDTNSSAKPLVRELNGSLVNGTTSASNERKRIHDSNMSNTENNSSLGTISTVAPSDALEGRKLALKKLQEKLEQFKARRRGKMSAYQYEEKRKLKRRMSKLKMKEKKTVAKQQIKNSKLPSDEAAVPIKRPKLGTESKVGEMEKKDDKLIFSKFDFIVRDEKQRKAKKDKRDKFTGKDYKRLLVKAEKREERLEKVRSKNPEKALKIEKNIQWKKALSRAEGQKVKDNAELLKKSLKRKEKIKESRRRKWANRVEHTLQMQARKQEKRSANIQALVMKSAFAYLLLILTINKVACYDTFIPDFNKLKDDILQAKRVNLRRFKRASNDYRGYSESHFYGIQTKLNNQFAEFIMQAVTFAANVQRNRAFYYDTAKICKFLRHRIIGLHFFIYTIAVVIPSIFGIIMATFVWRSLVRQIDGIVMAPPDGVDLPPLSNKPPGFYVPLHRRPIIYLQLAKEKCFGKKGAYVNLYDNSY</sequence>
<feature type="compositionally biased region" description="Polar residues" evidence="5">
    <location>
        <begin position="120"/>
        <end position="136"/>
    </location>
</feature>
<dbReference type="GO" id="GO:0042274">
    <property type="term" value="P:ribosomal small subunit biogenesis"/>
    <property type="evidence" value="ECO:0007669"/>
    <property type="project" value="TreeGrafter"/>
</dbReference>
<dbReference type="GO" id="GO:0003677">
    <property type="term" value="F:DNA binding"/>
    <property type="evidence" value="ECO:0007669"/>
    <property type="project" value="TreeGrafter"/>
</dbReference>
<evidence type="ECO:0000256" key="1">
    <source>
        <dbReference type="ARBA" id="ARBA00004123"/>
    </source>
</evidence>
<feature type="coiled-coil region" evidence="4">
    <location>
        <begin position="187"/>
        <end position="214"/>
    </location>
</feature>
<keyword evidence="6" id="KW-0472">Membrane</keyword>
<dbReference type="InterPro" id="IPR029190">
    <property type="entry name" value="Rrp14/SURF6_C"/>
</dbReference>
<comment type="subcellular location">
    <subcellularLocation>
        <location evidence="1">Nucleus</location>
    </subcellularLocation>
</comment>
<dbReference type="GO" id="GO:0005730">
    <property type="term" value="C:nucleolus"/>
    <property type="evidence" value="ECO:0007669"/>
    <property type="project" value="TreeGrafter"/>
</dbReference>
<evidence type="ECO:0000256" key="6">
    <source>
        <dbReference type="SAM" id="Phobius"/>
    </source>
</evidence>
<dbReference type="AlphaFoldDB" id="A0A3P7EB70"/>
<dbReference type="PANTHER" id="PTHR14369:SF0">
    <property type="entry name" value="SURFEIT LOCUS PROTEIN 6"/>
    <property type="match status" value="1"/>
</dbReference>
<feature type="region of interest" description="Disordered" evidence="5">
    <location>
        <begin position="230"/>
        <end position="252"/>
    </location>
</feature>
<protein>
    <recommendedName>
        <fullName evidence="7">Ribosomal RNA-processing protein 14/surfeit locus protein 6 C-terminal domain-containing protein</fullName>
    </recommendedName>
</protein>
<feature type="transmembrane region" description="Helical" evidence="6">
    <location>
        <begin position="516"/>
        <end position="538"/>
    </location>
</feature>
<dbReference type="InParanoid" id="A0A3P7EB70"/>
<dbReference type="GO" id="GO:0003723">
    <property type="term" value="F:RNA binding"/>
    <property type="evidence" value="ECO:0007669"/>
    <property type="project" value="TreeGrafter"/>
</dbReference>
<reference evidence="8 9" key="1">
    <citation type="submission" date="2018-11" db="EMBL/GenBank/DDBJ databases">
        <authorList>
            <consortium name="Pathogen Informatics"/>
        </authorList>
    </citation>
    <scope>NUCLEOTIDE SEQUENCE [LARGE SCALE GENOMIC DNA]</scope>
</reference>
<evidence type="ECO:0000256" key="3">
    <source>
        <dbReference type="ARBA" id="ARBA00023242"/>
    </source>
</evidence>
<dbReference type="EMBL" id="UYWW01012249">
    <property type="protein sequence ID" value="VDM20030.1"/>
    <property type="molecule type" value="Genomic_DNA"/>
</dbReference>
<keyword evidence="6" id="KW-1133">Transmembrane helix</keyword>
<keyword evidence="9" id="KW-1185">Reference proteome</keyword>
<organism evidence="8 9">
    <name type="scientific">Wuchereria bancrofti</name>
    <dbReference type="NCBI Taxonomy" id="6293"/>
    <lineage>
        <taxon>Eukaryota</taxon>
        <taxon>Metazoa</taxon>
        <taxon>Ecdysozoa</taxon>
        <taxon>Nematoda</taxon>
        <taxon>Chromadorea</taxon>
        <taxon>Rhabditida</taxon>
        <taxon>Spirurina</taxon>
        <taxon>Spiruromorpha</taxon>
        <taxon>Filarioidea</taxon>
        <taxon>Onchocercidae</taxon>
        <taxon>Wuchereria</taxon>
    </lineage>
</organism>
<dbReference type="Pfam" id="PF04935">
    <property type="entry name" value="SURF6"/>
    <property type="match status" value="1"/>
</dbReference>
<name>A0A3P7EB70_WUCBA</name>
<keyword evidence="6" id="KW-0812">Transmembrane</keyword>
<comment type="similarity">
    <text evidence="2">Belongs to the SURF6 family.</text>
</comment>
<dbReference type="OrthoDB" id="444809at2759"/>